<dbReference type="InterPro" id="IPR036259">
    <property type="entry name" value="MFS_trans_sf"/>
</dbReference>
<keyword evidence="5 6" id="KW-0472">Membrane</keyword>
<evidence type="ECO:0000256" key="3">
    <source>
        <dbReference type="ARBA" id="ARBA00022692"/>
    </source>
</evidence>
<dbReference type="GO" id="GO:0022857">
    <property type="term" value="F:transmembrane transporter activity"/>
    <property type="evidence" value="ECO:0007669"/>
    <property type="project" value="InterPro"/>
</dbReference>
<keyword evidence="9" id="KW-1185">Reference proteome</keyword>
<evidence type="ECO:0000313" key="8">
    <source>
        <dbReference type="EMBL" id="AXC12999.1"/>
    </source>
</evidence>
<evidence type="ECO:0000259" key="7">
    <source>
        <dbReference type="PROSITE" id="PS50850"/>
    </source>
</evidence>
<evidence type="ECO:0000256" key="2">
    <source>
        <dbReference type="ARBA" id="ARBA00022475"/>
    </source>
</evidence>
<accession>A0A2Z5G1P1</accession>
<dbReference type="InterPro" id="IPR001958">
    <property type="entry name" value="Tet-R_TetA/multi-R_MdtG-like"/>
</dbReference>
<dbReference type="GO" id="GO:0005886">
    <property type="term" value="C:plasma membrane"/>
    <property type="evidence" value="ECO:0007669"/>
    <property type="project" value="UniProtKB-SubCell"/>
</dbReference>
<dbReference type="CDD" id="cd17324">
    <property type="entry name" value="MFS_NepI_like"/>
    <property type="match status" value="1"/>
</dbReference>
<keyword evidence="3 6" id="KW-0812">Transmembrane</keyword>
<name>A0A2Z5G1P1_9BACT</name>
<dbReference type="InterPro" id="IPR011701">
    <property type="entry name" value="MFS"/>
</dbReference>
<evidence type="ECO:0000256" key="4">
    <source>
        <dbReference type="ARBA" id="ARBA00022989"/>
    </source>
</evidence>
<feature type="transmembrane region" description="Helical" evidence="6">
    <location>
        <begin position="321"/>
        <end position="350"/>
    </location>
</feature>
<feature type="transmembrane region" description="Helical" evidence="6">
    <location>
        <begin position="267"/>
        <end position="285"/>
    </location>
</feature>
<reference evidence="8 9" key="1">
    <citation type="journal article" date="2018" name="Front. Microbiol.">
        <title>Hydrolytic Capabilities as a Key to Environmental Success: Chitinolytic and Cellulolytic Acidobacteria From Acidic Sub-arctic Soils and Boreal Peatlands.</title>
        <authorList>
            <person name="Belova S.E."/>
            <person name="Ravin N.V."/>
            <person name="Pankratov T.A."/>
            <person name="Rakitin A.L."/>
            <person name="Ivanova A.A."/>
            <person name="Beletsky A.V."/>
            <person name="Mardanov A.V."/>
            <person name="Sinninghe Damste J.S."/>
            <person name="Dedysh S.N."/>
        </authorList>
    </citation>
    <scope>NUCLEOTIDE SEQUENCE [LARGE SCALE GENOMIC DNA]</scope>
    <source>
        <strain evidence="8 9">SBC82</strain>
    </source>
</reference>
<evidence type="ECO:0000256" key="5">
    <source>
        <dbReference type="ARBA" id="ARBA00023136"/>
    </source>
</evidence>
<gene>
    <name evidence="8" type="ORF">ACPOL_3718</name>
</gene>
<feature type="transmembrane region" description="Helical" evidence="6">
    <location>
        <begin position="200"/>
        <end position="222"/>
    </location>
</feature>
<dbReference type="Proteomes" id="UP000253606">
    <property type="component" value="Chromosome"/>
</dbReference>
<feature type="transmembrane region" description="Helical" evidence="6">
    <location>
        <begin position="127"/>
        <end position="150"/>
    </location>
</feature>
<feature type="transmembrane region" description="Helical" evidence="6">
    <location>
        <begin position="99"/>
        <end position="120"/>
    </location>
</feature>
<dbReference type="AlphaFoldDB" id="A0A2Z5G1P1"/>
<dbReference type="Gene3D" id="1.20.1250.20">
    <property type="entry name" value="MFS general substrate transporter like domains"/>
    <property type="match status" value="1"/>
</dbReference>
<feature type="transmembrane region" description="Helical" evidence="6">
    <location>
        <begin position="234"/>
        <end position="255"/>
    </location>
</feature>
<sequence>MDRRLLVLALGMFALGTDSFVVAGVLPEISRHFHISIGAAGQMTTAYAITYALMAPLLAAVAAHVPRKGMLLTGLCIFVIANLVTAASPNFALAIASRIFAGIGAAMFAPTATGAAATLVPPERRGYALSIVIAGLTASTALGSPIGAVIGGLGDWRWTMVFVSALAAASLVGVALMLAQVPPPPKISLFQRIKPVGDPRVAFTLLTTWLYQSGQFVTYTYFTVVFDRAIGHNSVLVGLLLVAFGLSGTVANLFVGRLADSMGNRRLIFGMLIMLTIVLASLSWASATLWTAIPALILWGACGWGLLAPQQHRLVAVAPQTAPVVLGLNTSCTYFGVTTAGVIGALTINVLGPHHLGYLGAVFVVVALGVAELATWRINVSDREFSVLKGWLRPDPPILQTEPSRRRRFSLRIGSKIARHEGTKLFSVFTGVIDSCCTKAQRRDCSSRKPVSLAMALTGNACASRRPHAASTRSDCSQRAGVVRKCTSN</sequence>
<dbReference type="PANTHER" id="PTHR43124">
    <property type="entry name" value="PURINE EFFLUX PUMP PBUE"/>
    <property type="match status" value="1"/>
</dbReference>
<comment type="subcellular location">
    <subcellularLocation>
        <location evidence="1">Cell membrane</location>
        <topology evidence="1">Multi-pass membrane protein</topology>
    </subcellularLocation>
</comment>
<dbReference type="SUPFAM" id="SSF103473">
    <property type="entry name" value="MFS general substrate transporter"/>
    <property type="match status" value="1"/>
</dbReference>
<dbReference type="InterPro" id="IPR050189">
    <property type="entry name" value="MFS_Efflux_Transporters"/>
</dbReference>
<feature type="transmembrane region" description="Helical" evidence="6">
    <location>
        <begin position="291"/>
        <end position="309"/>
    </location>
</feature>
<organism evidence="8 9">
    <name type="scientific">Acidisarcina polymorpha</name>
    <dbReference type="NCBI Taxonomy" id="2211140"/>
    <lineage>
        <taxon>Bacteria</taxon>
        <taxon>Pseudomonadati</taxon>
        <taxon>Acidobacteriota</taxon>
        <taxon>Terriglobia</taxon>
        <taxon>Terriglobales</taxon>
        <taxon>Acidobacteriaceae</taxon>
        <taxon>Acidisarcina</taxon>
    </lineage>
</organism>
<protein>
    <submittedName>
        <fullName evidence="8">MFS transporter, DHA1 family</fullName>
    </submittedName>
</protein>
<feature type="transmembrane region" description="Helical" evidence="6">
    <location>
        <begin position="47"/>
        <end position="65"/>
    </location>
</feature>
<feature type="domain" description="Major facilitator superfamily (MFS) profile" evidence="7">
    <location>
        <begin position="4"/>
        <end position="379"/>
    </location>
</feature>
<dbReference type="PRINTS" id="PR01035">
    <property type="entry name" value="TCRTETA"/>
</dbReference>
<evidence type="ECO:0000256" key="6">
    <source>
        <dbReference type="SAM" id="Phobius"/>
    </source>
</evidence>
<dbReference type="PROSITE" id="PS50850">
    <property type="entry name" value="MFS"/>
    <property type="match status" value="1"/>
</dbReference>
<feature type="transmembrane region" description="Helical" evidence="6">
    <location>
        <begin position="156"/>
        <end position="179"/>
    </location>
</feature>
<keyword evidence="4 6" id="KW-1133">Transmembrane helix</keyword>
<dbReference type="InterPro" id="IPR020846">
    <property type="entry name" value="MFS_dom"/>
</dbReference>
<proteinExistence type="predicted"/>
<feature type="transmembrane region" description="Helical" evidence="6">
    <location>
        <begin position="356"/>
        <end position="376"/>
    </location>
</feature>
<keyword evidence="2" id="KW-1003">Cell membrane</keyword>
<feature type="transmembrane region" description="Helical" evidence="6">
    <location>
        <begin position="72"/>
        <end position="93"/>
    </location>
</feature>
<dbReference type="KEGG" id="abas:ACPOL_3718"/>
<dbReference type="PANTHER" id="PTHR43124:SF10">
    <property type="entry name" value="PURINE EFFLUX PUMP PBUE"/>
    <property type="match status" value="1"/>
</dbReference>
<evidence type="ECO:0000256" key="1">
    <source>
        <dbReference type="ARBA" id="ARBA00004651"/>
    </source>
</evidence>
<evidence type="ECO:0000313" key="9">
    <source>
        <dbReference type="Proteomes" id="UP000253606"/>
    </source>
</evidence>
<dbReference type="EMBL" id="CP030840">
    <property type="protein sequence ID" value="AXC12999.1"/>
    <property type="molecule type" value="Genomic_DNA"/>
</dbReference>
<dbReference type="Pfam" id="PF07690">
    <property type="entry name" value="MFS_1"/>
    <property type="match status" value="1"/>
</dbReference>